<dbReference type="AlphaFoldDB" id="A0A6A5WW61"/>
<keyword evidence="3" id="KW-1185">Reference proteome</keyword>
<proteinExistence type="predicted"/>
<dbReference type="Pfam" id="PF14214">
    <property type="entry name" value="Helitron_like_N"/>
    <property type="match status" value="1"/>
</dbReference>
<feature type="domain" description="Helitron helicase-like" evidence="1">
    <location>
        <begin position="108"/>
        <end position="186"/>
    </location>
</feature>
<protein>
    <recommendedName>
        <fullName evidence="1">Helitron helicase-like domain-containing protein</fullName>
    </recommendedName>
</protein>
<dbReference type="EMBL" id="ML977565">
    <property type="protein sequence ID" value="KAF2004979.1"/>
    <property type="molecule type" value="Genomic_DNA"/>
</dbReference>
<evidence type="ECO:0000313" key="3">
    <source>
        <dbReference type="Proteomes" id="UP000799779"/>
    </source>
</evidence>
<evidence type="ECO:0000313" key="2">
    <source>
        <dbReference type="EMBL" id="KAF2004979.1"/>
    </source>
</evidence>
<dbReference type="OrthoDB" id="3945536at2759"/>
<dbReference type="InterPro" id="IPR025476">
    <property type="entry name" value="Helitron_helicase-like"/>
</dbReference>
<gene>
    <name evidence="2" type="ORF">P154DRAFT_382046</name>
</gene>
<feature type="non-terminal residue" evidence="2">
    <location>
        <position position="190"/>
    </location>
</feature>
<evidence type="ECO:0000259" key="1">
    <source>
        <dbReference type="Pfam" id="PF14214"/>
    </source>
</evidence>
<sequence length="190" mass="22891">LTIGSFRQTPISDFNNREPIFSLAFPTLFLNSLAEFVKPRQREVNLLSYVHHLLCYKDRRFTAHPQFRFTAYNVVVQQITLLKAGFFVQQTRDRAEITVIFTYNIFQVQQLKCPALFVTFSAADYHWYDLMRLLPRFEEWKIASPSLRLHMARDAVRDNPDIVAYFFNKRWELFRKHYLDKVFKVKDHWM</sequence>
<reference evidence="2" key="1">
    <citation type="journal article" date="2020" name="Stud. Mycol.">
        <title>101 Dothideomycetes genomes: a test case for predicting lifestyles and emergence of pathogens.</title>
        <authorList>
            <person name="Haridas S."/>
            <person name="Albert R."/>
            <person name="Binder M."/>
            <person name="Bloem J."/>
            <person name="Labutti K."/>
            <person name="Salamov A."/>
            <person name="Andreopoulos B."/>
            <person name="Baker S."/>
            <person name="Barry K."/>
            <person name="Bills G."/>
            <person name="Bluhm B."/>
            <person name="Cannon C."/>
            <person name="Castanera R."/>
            <person name="Culley D."/>
            <person name="Daum C."/>
            <person name="Ezra D."/>
            <person name="Gonzalez J."/>
            <person name="Henrissat B."/>
            <person name="Kuo A."/>
            <person name="Liang C."/>
            <person name="Lipzen A."/>
            <person name="Lutzoni F."/>
            <person name="Magnuson J."/>
            <person name="Mondo S."/>
            <person name="Nolan M."/>
            <person name="Ohm R."/>
            <person name="Pangilinan J."/>
            <person name="Park H.-J."/>
            <person name="Ramirez L."/>
            <person name="Alfaro M."/>
            <person name="Sun H."/>
            <person name="Tritt A."/>
            <person name="Yoshinaga Y."/>
            <person name="Zwiers L.-H."/>
            <person name="Turgeon B."/>
            <person name="Goodwin S."/>
            <person name="Spatafora J."/>
            <person name="Crous P."/>
            <person name="Grigoriev I."/>
        </authorList>
    </citation>
    <scope>NUCLEOTIDE SEQUENCE</scope>
    <source>
        <strain evidence="2">CBS 123094</strain>
    </source>
</reference>
<organism evidence="2 3">
    <name type="scientific">Amniculicola lignicola CBS 123094</name>
    <dbReference type="NCBI Taxonomy" id="1392246"/>
    <lineage>
        <taxon>Eukaryota</taxon>
        <taxon>Fungi</taxon>
        <taxon>Dikarya</taxon>
        <taxon>Ascomycota</taxon>
        <taxon>Pezizomycotina</taxon>
        <taxon>Dothideomycetes</taxon>
        <taxon>Pleosporomycetidae</taxon>
        <taxon>Pleosporales</taxon>
        <taxon>Amniculicolaceae</taxon>
        <taxon>Amniculicola</taxon>
    </lineage>
</organism>
<name>A0A6A5WW61_9PLEO</name>
<accession>A0A6A5WW61</accession>
<dbReference type="Proteomes" id="UP000799779">
    <property type="component" value="Unassembled WGS sequence"/>
</dbReference>
<feature type="non-terminal residue" evidence="2">
    <location>
        <position position="1"/>
    </location>
</feature>